<dbReference type="SUPFAM" id="SSF49749">
    <property type="entry name" value="Group II dsDNA viruses VP"/>
    <property type="match status" value="3"/>
</dbReference>
<feature type="domain" description="Major capsid protein N-terminal" evidence="5">
    <location>
        <begin position="25"/>
        <end position="81"/>
    </location>
</feature>
<dbReference type="Pfam" id="PF16903">
    <property type="entry name" value="Capsid_N"/>
    <property type="match status" value="2"/>
</dbReference>
<keyword evidence="3" id="KW-0946">Virion</keyword>
<organism evidence="6">
    <name type="scientific">Terrestrivirus sp</name>
    <dbReference type="NCBI Taxonomy" id="2487775"/>
    <lineage>
        <taxon>Viruses</taxon>
        <taxon>Varidnaviria</taxon>
        <taxon>Bamfordvirae</taxon>
        <taxon>Nucleocytoviricota</taxon>
        <taxon>Megaviricetes</taxon>
        <taxon>Imitervirales</taxon>
        <taxon>Mimiviridae</taxon>
        <taxon>Klosneuvirinae</taxon>
    </lineage>
</organism>
<evidence type="ECO:0000256" key="1">
    <source>
        <dbReference type="ARBA" id="ARBA00004328"/>
    </source>
</evidence>
<dbReference type="Gene3D" id="2.70.9.20">
    <property type="entry name" value="Major capsid protein Vp54"/>
    <property type="match status" value="1"/>
</dbReference>
<dbReference type="InterPro" id="IPR007542">
    <property type="entry name" value="MCP_C"/>
</dbReference>
<gene>
    <name evidence="6" type="ORF">Terrestrivirus3_44</name>
</gene>
<feature type="domain" description="Major capsid protein C-terminal" evidence="4">
    <location>
        <begin position="1390"/>
        <end position="1627"/>
    </location>
</feature>
<dbReference type="Gene3D" id="2.70.9.10">
    <property type="entry name" value="Adenovirus Type 2 Hexon, domain 4"/>
    <property type="match status" value="2"/>
</dbReference>
<name>A0A3G4ZLR2_9VIRU</name>
<sequence>MTGGILQLVAKGVDDVFLVGIPQITFFKIVYRRYTNFSITNQLINFNHGMDFGSLGQTKIKRLADLVHKMYLIVDLPDIDLFYQNLTYNKLNEILTPVGIDIITLYYDTYGEQIPNMSALVSIPFYDTIVIPYITTTINKYIATILIAEEQLKLLNVSQQEAANKNKIIDINKYKNPANINKNSYQNTIKNYQGIIGNQELDTIFVPLPIRYQIYGNFIKEYISVNPGYKIIYDLYVYLTNLYNTIDSSLITMDSAATIKTLITTVTIDKTYMLNNINKLGHNDHNYYIGYNLLLRDTLNVPDNEIFVLPITQGNPISFFFENLINGTMIPNEILQNLDLYMIYNLLITNIAKTNPIVLSDNNIISVKNILVNIMSVSLQNNLSQFTTLLKLLNNFKFEYRTHFQTVKNVVMYGLFYSTTINYLTKFDSDKNIFFYDKNYASTPEGYYYTNWVKGLVGNFFNDLIDIFSGENTGNNQYIYLPYFDNETYASYYNLDPVDINPNHLSSILQGTNIKFNDPELTLKIKFLELTPFIVTHNLYILLNHSSNLYNVANPLPFIHNNFGPLSKYMDFLIRIYRAGLGTIENYIYNRTRTIINTTTRIITNLFTPNKVYSKKEIIEIIKRNPDVNPVIINLLGYIYVKYNVQTASIANVPRILFPLDAVMLMMAADILSDIYQPSVDISVYIAFMRMFNLYILSDIPPINITEIGTEYYGMINNTGYFNFVIDPNTNAVIRISSIWNNISVAQMDSFNNLFTRSLLSPDYYRKNSVSSGMLVSALNSTTKTPKTLTLTTNNNNTTSIMIDADKTVTFSIPESTNTVNETNAINDVIISRSFGYKYGIGATMEQAYRLFVHDFYNKSLWIHDGNNEHLGILIQLQVLATNFYAMEVIDPTMRMENAIVDITNDIINLIPVIENNILQFIILKKINEINVDSKLFYYNTLFNIMTQNIRSIDFQIENIHTEFSKVILNNVVPFGTIPETIDGYVSKLYKTFPLNHPQLDIIMGEIYNLLQIVPMNQTINLFSGRTYTSMLNPIPRKIINYRQPVTIPYERGVLDLMMHIENELFTDEPSIILNYYKKILNYFGTSISDSSNDFPPDVHIRTQHLPPATKYLKFLTPTNVTGDLYYNVAEGVPNTNPMNISNSSIVTLYNSFESVYGIIRCLLDVVIYDVAINNPTFPIVFGITTPETINTTDFNVDTLTAYYNELIFQTNKYLKIMTAPGTISFIGSPLYNRLLPLRQTLDDPNLRAEFAWSEWIGYNLIEYISVSIGGQLIDKHTGTWLYLDHLMNLQKNQQRGSDIMLGNVPELKIYNNTPKPKALLYVPMRFWFCKYFNAALPMICLRYADVEIELKLKNLQEVAFYDYPDTRFVKKPKLNARLMVDFVYLEPEERYNFSEHKHEYLIDVVQRNGEFITGEQELKESILLDNDIYHNQFNIAQSKYPSIYTEKRIYFSNMCKEMIWIFRFDKVIKTAEEIKHSVLMWTDYVLRNDTSIPLNPITTPFSISPNKAITPSRCNFKRKDVQAIQLKFNGIYREQWKPASYYNLVQPYKAYRSSLKGNIFYYTFALFPEYLQPSGAANMDQIQDLTIATQISQEIAEKIRKKEIVMKWDVYCRASNILRIMSGMAGMAFYGSQY</sequence>
<protein>
    <submittedName>
        <fullName evidence="6">NCLDV major capsid protein</fullName>
    </submittedName>
</protein>
<accession>A0A3G4ZLR2</accession>
<feature type="domain" description="Major capsid protein N-terminal" evidence="5">
    <location>
        <begin position="1249"/>
        <end position="1387"/>
    </location>
</feature>
<proteinExistence type="predicted"/>
<reference evidence="6" key="1">
    <citation type="submission" date="2018-10" db="EMBL/GenBank/DDBJ databases">
        <title>Hidden diversity of soil giant viruses.</title>
        <authorList>
            <person name="Schulz F."/>
            <person name="Alteio L."/>
            <person name="Goudeau D."/>
            <person name="Ryan E.M."/>
            <person name="Malmstrom R.R."/>
            <person name="Blanchard J."/>
            <person name="Woyke T."/>
        </authorList>
    </citation>
    <scope>NUCLEOTIDE SEQUENCE</scope>
    <source>
        <strain evidence="6">TEV1</strain>
    </source>
</reference>
<evidence type="ECO:0000256" key="3">
    <source>
        <dbReference type="ARBA" id="ARBA00022844"/>
    </source>
</evidence>
<evidence type="ECO:0000259" key="5">
    <source>
        <dbReference type="Pfam" id="PF16903"/>
    </source>
</evidence>
<comment type="subcellular location">
    <subcellularLocation>
        <location evidence="1">Virion</location>
    </subcellularLocation>
</comment>
<keyword evidence="2" id="KW-0167">Capsid protein</keyword>
<dbReference type="InterPro" id="IPR031654">
    <property type="entry name" value="Capsid_N"/>
</dbReference>
<evidence type="ECO:0000259" key="4">
    <source>
        <dbReference type="Pfam" id="PF04451"/>
    </source>
</evidence>
<evidence type="ECO:0000256" key="2">
    <source>
        <dbReference type="ARBA" id="ARBA00022561"/>
    </source>
</evidence>
<dbReference type="GO" id="GO:0005198">
    <property type="term" value="F:structural molecule activity"/>
    <property type="evidence" value="ECO:0007669"/>
    <property type="project" value="InterPro"/>
</dbReference>
<dbReference type="GO" id="GO:0019028">
    <property type="term" value="C:viral capsid"/>
    <property type="evidence" value="ECO:0007669"/>
    <property type="project" value="UniProtKB-KW"/>
</dbReference>
<dbReference type="Pfam" id="PF04451">
    <property type="entry name" value="Capsid_NCLDV"/>
    <property type="match status" value="1"/>
</dbReference>
<dbReference type="InterPro" id="IPR038519">
    <property type="entry name" value="MCP_C_sf"/>
</dbReference>
<evidence type="ECO:0000313" key="6">
    <source>
        <dbReference type="EMBL" id="AYV75775.1"/>
    </source>
</evidence>
<dbReference type="EMBL" id="MK071981">
    <property type="protein sequence ID" value="AYV75775.1"/>
    <property type="molecule type" value="Genomic_DNA"/>
</dbReference>
<dbReference type="InterPro" id="IPR016112">
    <property type="entry name" value="VP_dsDNA_II"/>
</dbReference>